<sequence>MKTRFVQMNKVERATYQNDAQYRWFIKHRHGTISNQVSTAYVVGLIALIVVCVAGEISSTRTKGSHCKFQWADYLLAAFNGMFFLFIAPIIVWSVRGYKDAHGIRTEMLVDVGVGIPCFAIFIFWMVRFDQPTDSLDEYLYRVFLSENWSVFFMTACYVMSVVVPLSSTLSVHFLRDLPTSRPTIDDTLESLHGLNERHRRLHEQPTIHVGDNTLDFPLELTAESLKNALVYKGTLLRLRTLAIQDFSSENVLFYENYLKLADKVKLQIKQARRLSAESKPESDSTLSSAEKAELLTTPIEGPLLDDFIEFYQSFIAEEAPLQVNISYKARKGLDDIFRPLTGYKETTSTWDPSQAFGMSEENVNKLSKVHPQAAARVRRHEKPAEQQAQFPNRRETPVVTLEVFEAAQKETFWNIFASVFPKLVADYKEAERISQDL</sequence>
<keyword evidence="1" id="KW-0472">Membrane</keyword>
<dbReference type="InterPro" id="IPR036305">
    <property type="entry name" value="RGS_sf"/>
</dbReference>
<protein>
    <recommendedName>
        <fullName evidence="4">RGS domain-containing protein</fullName>
    </recommendedName>
</protein>
<gene>
    <name evidence="2" type="ORF">EC973_004891</name>
</gene>
<name>A0A8H7BWR6_9FUNG</name>
<dbReference type="EMBL" id="JABAYA010000028">
    <property type="protein sequence ID" value="KAF7729123.1"/>
    <property type="molecule type" value="Genomic_DNA"/>
</dbReference>
<keyword evidence="1" id="KW-0812">Transmembrane</keyword>
<organism evidence="2 3">
    <name type="scientific">Apophysomyces ossiformis</name>
    <dbReference type="NCBI Taxonomy" id="679940"/>
    <lineage>
        <taxon>Eukaryota</taxon>
        <taxon>Fungi</taxon>
        <taxon>Fungi incertae sedis</taxon>
        <taxon>Mucoromycota</taxon>
        <taxon>Mucoromycotina</taxon>
        <taxon>Mucoromycetes</taxon>
        <taxon>Mucorales</taxon>
        <taxon>Mucorineae</taxon>
        <taxon>Mucoraceae</taxon>
        <taxon>Apophysomyces</taxon>
    </lineage>
</organism>
<evidence type="ECO:0000313" key="2">
    <source>
        <dbReference type="EMBL" id="KAF7729123.1"/>
    </source>
</evidence>
<keyword evidence="3" id="KW-1185">Reference proteome</keyword>
<evidence type="ECO:0008006" key="4">
    <source>
        <dbReference type="Google" id="ProtNLM"/>
    </source>
</evidence>
<evidence type="ECO:0000313" key="3">
    <source>
        <dbReference type="Proteomes" id="UP000605846"/>
    </source>
</evidence>
<feature type="transmembrane region" description="Helical" evidence="1">
    <location>
        <begin position="77"/>
        <end position="96"/>
    </location>
</feature>
<dbReference type="AlphaFoldDB" id="A0A8H7BWR6"/>
<comment type="caution">
    <text evidence="2">The sequence shown here is derived from an EMBL/GenBank/DDBJ whole genome shotgun (WGS) entry which is preliminary data.</text>
</comment>
<dbReference type="SUPFAM" id="SSF48097">
    <property type="entry name" value="Regulator of G-protein signaling, RGS"/>
    <property type="match status" value="1"/>
</dbReference>
<keyword evidence="1" id="KW-1133">Transmembrane helix</keyword>
<proteinExistence type="predicted"/>
<evidence type="ECO:0000256" key="1">
    <source>
        <dbReference type="SAM" id="Phobius"/>
    </source>
</evidence>
<dbReference type="OrthoDB" id="196547at2759"/>
<dbReference type="Gene3D" id="1.10.167.10">
    <property type="entry name" value="Regulator of G-protein Signalling 4, domain 2"/>
    <property type="match status" value="1"/>
</dbReference>
<dbReference type="InterPro" id="IPR044926">
    <property type="entry name" value="RGS_subdomain_2"/>
</dbReference>
<feature type="transmembrane region" description="Helical" evidence="1">
    <location>
        <begin position="37"/>
        <end position="57"/>
    </location>
</feature>
<feature type="transmembrane region" description="Helical" evidence="1">
    <location>
        <begin position="149"/>
        <end position="175"/>
    </location>
</feature>
<accession>A0A8H7BWR6</accession>
<reference evidence="2" key="1">
    <citation type="submission" date="2020-01" db="EMBL/GenBank/DDBJ databases">
        <title>Genome Sequencing of Three Apophysomyces-Like Fungal Strains Confirms a Novel Fungal Genus in the Mucoromycota with divergent Burkholderia-like Endosymbiotic Bacteria.</title>
        <authorList>
            <person name="Stajich J.E."/>
            <person name="Macias A.M."/>
            <person name="Carter-House D."/>
            <person name="Lovett B."/>
            <person name="Kasson L.R."/>
            <person name="Berry K."/>
            <person name="Grigoriev I."/>
            <person name="Chang Y."/>
            <person name="Spatafora J."/>
            <person name="Kasson M.T."/>
        </authorList>
    </citation>
    <scope>NUCLEOTIDE SEQUENCE</scope>
    <source>
        <strain evidence="2">NRRL A-21654</strain>
    </source>
</reference>
<feature type="transmembrane region" description="Helical" evidence="1">
    <location>
        <begin position="108"/>
        <end position="129"/>
    </location>
</feature>
<dbReference type="Proteomes" id="UP000605846">
    <property type="component" value="Unassembled WGS sequence"/>
</dbReference>